<dbReference type="InterPro" id="IPR045339">
    <property type="entry name" value="DUF6534"/>
</dbReference>
<dbReference type="PANTHER" id="PTHR40465:SF1">
    <property type="entry name" value="DUF6534 DOMAIN-CONTAINING PROTEIN"/>
    <property type="match status" value="1"/>
</dbReference>
<proteinExistence type="predicted"/>
<keyword evidence="1" id="KW-1133">Transmembrane helix</keyword>
<dbReference type="InParanoid" id="A0A2H3D986"/>
<organism evidence="3 4">
    <name type="scientific">Armillaria gallica</name>
    <name type="common">Bulbous honey fungus</name>
    <name type="synonym">Armillaria bulbosa</name>
    <dbReference type="NCBI Taxonomy" id="47427"/>
    <lineage>
        <taxon>Eukaryota</taxon>
        <taxon>Fungi</taxon>
        <taxon>Dikarya</taxon>
        <taxon>Basidiomycota</taxon>
        <taxon>Agaricomycotina</taxon>
        <taxon>Agaricomycetes</taxon>
        <taxon>Agaricomycetidae</taxon>
        <taxon>Agaricales</taxon>
        <taxon>Marasmiineae</taxon>
        <taxon>Physalacriaceae</taxon>
        <taxon>Armillaria</taxon>
    </lineage>
</organism>
<feature type="transmembrane region" description="Helical" evidence="1">
    <location>
        <begin position="20"/>
        <end position="45"/>
    </location>
</feature>
<dbReference type="PANTHER" id="PTHR40465">
    <property type="entry name" value="CHROMOSOME 1, WHOLE GENOME SHOTGUN SEQUENCE"/>
    <property type="match status" value="1"/>
</dbReference>
<feature type="transmembrane region" description="Helical" evidence="1">
    <location>
        <begin position="66"/>
        <end position="88"/>
    </location>
</feature>
<evidence type="ECO:0000313" key="3">
    <source>
        <dbReference type="EMBL" id="PBK91779.1"/>
    </source>
</evidence>
<name>A0A2H3D986_ARMGA</name>
<keyword evidence="4" id="KW-1185">Reference proteome</keyword>
<sequence>MYDTYSLATFTALEISTIKVPIYAIFSTMAGADFIIAGTMCFYLHKGKLMTGFSSTTKIITGLMQLVVIPGILTSACSLFTVVAFAAWPNTLTFIAIDLVLPKLYINSFLAMLNSRRSSGANVGRHVPHKMIRFAPHDSGQTSTTLPDPSVTEVETDISIPLPESEGYRSNSSIDDMTFA</sequence>
<dbReference type="OrthoDB" id="3093127at2759"/>
<evidence type="ECO:0000313" key="4">
    <source>
        <dbReference type="Proteomes" id="UP000217790"/>
    </source>
</evidence>
<dbReference type="Proteomes" id="UP000217790">
    <property type="component" value="Unassembled WGS sequence"/>
</dbReference>
<protein>
    <recommendedName>
        <fullName evidence="2">DUF6534 domain-containing protein</fullName>
    </recommendedName>
</protein>
<keyword evidence="1" id="KW-0472">Membrane</keyword>
<evidence type="ECO:0000259" key="2">
    <source>
        <dbReference type="Pfam" id="PF20152"/>
    </source>
</evidence>
<accession>A0A2H3D986</accession>
<dbReference type="Pfam" id="PF20152">
    <property type="entry name" value="DUF6534"/>
    <property type="match status" value="1"/>
</dbReference>
<keyword evidence="1" id="KW-0812">Transmembrane</keyword>
<gene>
    <name evidence="3" type="ORF">ARMGADRAFT_1166001</name>
</gene>
<evidence type="ECO:0000256" key="1">
    <source>
        <dbReference type="SAM" id="Phobius"/>
    </source>
</evidence>
<dbReference type="EMBL" id="KZ293660">
    <property type="protein sequence ID" value="PBK91779.1"/>
    <property type="molecule type" value="Genomic_DNA"/>
</dbReference>
<dbReference type="OMA" id="WPDSFIF"/>
<feature type="transmembrane region" description="Helical" evidence="1">
    <location>
        <begin position="94"/>
        <end position="113"/>
    </location>
</feature>
<dbReference type="AlphaFoldDB" id="A0A2H3D986"/>
<reference evidence="4" key="1">
    <citation type="journal article" date="2017" name="Nat. Ecol. Evol.">
        <title>Genome expansion and lineage-specific genetic innovations in the forest pathogenic fungi Armillaria.</title>
        <authorList>
            <person name="Sipos G."/>
            <person name="Prasanna A.N."/>
            <person name="Walter M.C."/>
            <person name="O'Connor E."/>
            <person name="Balint B."/>
            <person name="Krizsan K."/>
            <person name="Kiss B."/>
            <person name="Hess J."/>
            <person name="Varga T."/>
            <person name="Slot J."/>
            <person name="Riley R."/>
            <person name="Boka B."/>
            <person name="Rigling D."/>
            <person name="Barry K."/>
            <person name="Lee J."/>
            <person name="Mihaltcheva S."/>
            <person name="LaButti K."/>
            <person name="Lipzen A."/>
            <person name="Waldron R."/>
            <person name="Moloney N.M."/>
            <person name="Sperisen C."/>
            <person name="Kredics L."/>
            <person name="Vagvoelgyi C."/>
            <person name="Patrignani A."/>
            <person name="Fitzpatrick D."/>
            <person name="Nagy I."/>
            <person name="Doyle S."/>
            <person name="Anderson J.B."/>
            <person name="Grigoriev I.V."/>
            <person name="Gueldener U."/>
            <person name="Muensterkoetter M."/>
            <person name="Nagy L.G."/>
        </authorList>
    </citation>
    <scope>NUCLEOTIDE SEQUENCE [LARGE SCALE GENOMIC DNA]</scope>
    <source>
        <strain evidence="4">Ar21-2</strain>
    </source>
</reference>
<feature type="domain" description="DUF6534" evidence="2">
    <location>
        <begin position="30"/>
        <end position="118"/>
    </location>
</feature>